<dbReference type="EMBL" id="JARBHB010000002">
    <property type="protein sequence ID" value="KAJ8892986.1"/>
    <property type="molecule type" value="Genomic_DNA"/>
</dbReference>
<evidence type="ECO:0000313" key="1">
    <source>
        <dbReference type="EMBL" id="KAJ8892986.1"/>
    </source>
</evidence>
<dbReference type="Proteomes" id="UP001159363">
    <property type="component" value="Chromosome 2"/>
</dbReference>
<name>A0ABQ9I9H6_9NEOP</name>
<evidence type="ECO:0000313" key="2">
    <source>
        <dbReference type="Proteomes" id="UP001159363"/>
    </source>
</evidence>
<reference evidence="1 2" key="1">
    <citation type="submission" date="2023-02" db="EMBL/GenBank/DDBJ databases">
        <title>LHISI_Scaffold_Assembly.</title>
        <authorList>
            <person name="Stuart O.P."/>
            <person name="Cleave R."/>
            <person name="Magrath M.J.L."/>
            <person name="Mikheyev A.S."/>
        </authorList>
    </citation>
    <scope>NUCLEOTIDE SEQUENCE [LARGE SCALE GENOMIC DNA]</scope>
    <source>
        <strain evidence="1">Daus_M_001</strain>
        <tissue evidence="1">Leg muscle</tissue>
    </source>
</reference>
<accession>A0ABQ9I9H6</accession>
<keyword evidence="2" id="KW-1185">Reference proteome</keyword>
<protein>
    <recommendedName>
        <fullName evidence="3">DDE Tnp4 domain-containing protein</fullName>
    </recommendedName>
</protein>
<sequence length="348" mass="39819">MVKPCIEKENTILRESMSAEEWLIVTLRYLTTGRSYKDMKFSAAISPQLLSSVIPETCASYKGYGLLVFTQLPHLYSPWTNSNLPVIVLPGYQGLCRLMLNIFFCLGRCQQLFHVASLVSLTSCVDNFPEKYGNAYFMFQLPSSEQEWEVVAAQFEQKWNFSHAVGAVDGKHAFFSVILFAIVNANYEFMYVHVGTNGCVSDATVLQNTIFYRKLINNDLSLPPPSPLPGSDACVPFVFLDDNFLEPGGLWKIPSEFYRPDFEIFGNLFQYMLRKRTLLSNKHNITPSVIDQEDTDNMQFRPGEWRETNTFVSIGQSDNRQVYEDGRVVRKLFTHYINYEGKVPFQAV</sequence>
<comment type="caution">
    <text evidence="1">The sequence shown here is derived from an EMBL/GenBank/DDBJ whole genome shotgun (WGS) entry which is preliminary data.</text>
</comment>
<evidence type="ECO:0008006" key="3">
    <source>
        <dbReference type="Google" id="ProtNLM"/>
    </source>
</evidence>
<gene>
    <name evidence="1" type="ORF">PR048_005567</name>
</gene>
<proteinExistence type="predicted"/>
<organism evidence="1 2">
    <name type="scientific">Dryococelus australis</name>
    <dbReference type="NCBI Taxonomy" id="614101"/>
    <lineage>
        <taxon>Eukaryota</taxon>
        <taxon>Metazoa</taxon>
        <taxon>Ecdysozoa</taxon>
        <taxon>Arthropoda</taxon>
        <taxon>Hexapoda</taxon>
        <taxon>Insecta</taxon>
        <taxon>Pterygota</taxon>
        <taxon>Neoptera</taxon>
        <taxon>Polyneoptera</taxon>
        <taxon>Phasmatodea</taxon>
        <taxon>Verophasmatodea</taxon>
        <taxon>Anareolatae</taxon>
        <taxon>Phasmatidae</taxon>
        <taxon>Eurycanthinae</taxon>
        <taxon>Dryococelus</taxon>
    </lineage>
</organism>